<protein>
    <submittedName>
        <fullName evidence="1">Uncharacterized protein</fullName>
    </submittedName>
</protein>
<dbReference type="AlphaFoldDB" id="E9I647"/>
<name>E9I647_DAPPU</name>
<dbReference type="Proteomes" id="UP000000305">
    <property type="component" value="Unassembled WGS sequence"/>
</dbReference>
<dbReference type="InParanoid" id="E9I647"/>
<reference evidence="1 2" key="1">
    <citation type="journal article" date="2011" name="Science">
        <title>The ecoresponsive genome of Daphnia pulex.</title>
        <authorList>
            <person name="Colbourne J.K."/>
            <person name="Pfrender M.E."/>
            <person name="Gilbert D."/>
            <person name="Thomas W.K."/>
            <person name="Tucker A."/>
            <person name="Oakley T.H."/>
            <person name="Tokishita S."/>
            <person name="Aerts A."/>
            <person name="Arnold G.J."/>
            <person name="Basu M.K."/>
            <person name="Bauer D.J."/>
            <person name="Caceres C.E."/>
            <person name="Carmel L."/>
            <person name="Casola C."/>
            <person name="Choi J.H."/>
            <person name="Detter J.C."/>
            <person name="Dong Q."/>
            <person name="Dusheyko S."/>
            <person name="Eads B.D."/>
            <person name="Frohlich T."/>
            <person name="Geiler-Samerotte K.A."/>
            <person name="Gerlach D."/>
            <person name="Hatcher P."/>
            <person name="Jogdeo S."/>
            <person name="Krijgsveld J."/>
            <person name="Kriventseva E.V."/>
            <person name="Kultz D."/>
            <person name="Laforsch C."/>
            <person name="Lindquist E."/>
            <person name="Lopez J."/>
            <person name="Manak J.R."/>
            <person name="Muller J."/>
            <person name="Pangilinan J."/>
            <person name="Patwardhan R.P."/>
            <person name="Pitluck S."/>
            <person name="Pritham E.J."/>
            <person name="Rechtsteiner A."/>
            <person name="Rho M."/>
            <person name="Rogozin I.B."/>
            <person name="Sakarya O."/>
            <person name="Salamov A."/>
            <person name="Schaack S."/>
            <person name="Shapiro H."/>
            <person name="Shiga Y."/>
            <person name="Skalitzky C."/>
            <person name="Smith Z."/>
            <person name="Souvorov A."/>
            <person name="Sung W."/>
            <person name="Tang Z."/>
            <person name="Tsuchiya D."/>
            <person name="Tu H."/>
            <person name="Vos H."/>
            <person name="Wang M."/>
            <person name="Wolf Y.I."/>
            <person name="Yamagata H."/>
            <person name="Yamada T."/>
            <person name="Ye Y."/>
            <person name="Shaw J.R."/>
            <person name="Andrews J."/>
            <person name="Crease T.J."/>
            <person name="Tang H."/>
            <person name="Lucas S.M."/>
            <person name="Robertson H.M."/>
            <person name="Bork P."/>
            <person name="Koonin E.V."/>
            <person name="Zdobnov E.M."/>
            <person name="Grigoriev I.V."/>
            <person name="Lynch M."/>
            <person name="Boore J.L."/>
        </authorList>
    </citation>
    <scope>NUCLEOTIDE SEQUENCE [LARGE SCALE GENOMIC DNA]</scope>
</reference>
<keyword evidence="2" id="KW-1185">Reference proteome</keyword>
<proteinExistence type="predicted"/>
<dbReference type="HOGENOM" id="CLU_1464780_0_0_1"/>
<accession>E9I647</accession>
<dbReference type="KEGG" id="dpx:DAPPUDRAFT_342830"/>
<feature type="non-terminal residue" evidence="1">
    <location>
        <position position="185"/>
    </location>
</feature>
<dbReference type="EMBL" id="GL736145">
    <property type="protein sequence ID" value="EFX60533.1"/>
    <property type="molecule type" value="Genomic_DNA"/>
</dbReference>
<evidence type="ECO:0000313" key="2">
    <source>
        <dbReference type="Proteomes" id="UP000000305"/>
    </source>
</evidence>
<evidence type="ECO:0000313" key="1">
    <source>
        <dbReference type="EMBL" id="EFX60533.1"/>
    </source>
</evidence>
<gene>
    <name evidence="1" type="ORF">DAPPUDRAFT_342830</name>
</gene>
<sequence>MTTLTGDVQVSDRNMHYPQLEFNEITQFIEDNSSPIKYWKAYKCPCTTISTMQPQINCASCRGLGWSYLNVETEWQYVKAQIHQRQSRKNYKRYGSDIVGTATMTFRSGVIPGEGDLVQCCLDREVVNDEVHVVGSTLTDGSTAETLRFRDVSCVENVLVYDAVAKTPVPVSATRWKFDAAQRRI</sequence>
<organism evidence="1 2">
    <name type="scientific">Daphnia pulex</name>
    <name type="common">Water flea</name>
    <dbReference type="NCBI Taxonomy" id="6669"/>
    <lineage>
        <taxon>Eukaryota</taxon>
        <taxon>Metazoa</taxon>
        <taxon>Ecdysozoa</taxon>
        <taxon>Arthropoda</taxon>
        <taxon>Crustacea</taxon>
        <taxon>Branchiopoda</taxon>
        <taxon>Diplostraca</taxon>
        <taxon>Cladocera</taxon>
        <taxon>Anomopoda</taxon>
        <taxon>Daphniidae</taxon>
        <taxon>Daphnia</taxon>
    </lineage>
</organism>